<evidence type="ECO:0000256" key="2">
    <source>
        <dbReference type="ARBA" id="ARBA00022448"/>
    </source>
</evidence>
<evidence type="ECO:0000256" key="15">
    <source>
        <dbReference type="PIRSR" id="PIRSR603373-2"/>
    </source>
</evidence>
<feature type="binding site" evidence="14">
    <location>
        <begin position="122"/>
        <end position="125"/>
    </location>
    <ligand>
        <name>GTP</name>
        <dbReference type="ChEBI" id="CHEBI:37565"/>
        <label>1</label>
    </ligand>
</feature>
<keyword evidence="11 14" id="KW-0342">GTP-binding</keyword>
<dbReference type="InterPro" id="IPR011642">
    <property type="entry name" value="Gate_dom"/>
</dbReference>
<feature type="transmembrane region" description="Helical" evidence="16">
    <location>
        <begin position="459"/>
        <end position="479"/>
    </location>
</feature>
<dbReference type="GO" id="GO:0005525">
    <property type="term" value="F:GTP binding"/>
    <property type="evidence" value="ECO:0007669"/>
    <property type="project" value="UniProtKB-KW"/>
</dbReference>
<feature type="transmembrane region" description="Helical" evidence="16">
    <location>
        <begin position="517"/>
        <end position="535"/>
    </location>
</feature>
<comment type="function">
    <text evidence="16">Probable transporter of a GTP-driven Fe(2+) uptake system.</text>
</comment>
<keyword evidence="6 16" id="KW-0812">Transmembrane</keyword>
<feature type="transmembrane region" description="Helical" evidence="16">
    <location>
        <begin position="393"/>
        <end position="415"/>
    </location>
</feature>
<dbReference type="InterPro" id="IPR027417">
    <property type="entry name" value="P-loop_NTPase"/>
</dbReference>
<feature type="transmembrane region" description="Helical" evidence="16">
    <location>
        <begin position="735"/>
        <end position="753"/>
    </location>
</feature>
<proteinExistence type="inferred from homology"/>
<dbReference type="Pfam" id="PF17910">
    <property type="entry name" value="FeoB_Cyto"/>
    <property type="match status" value="1"/>
</dbReference>
<dbReference type="Pfam" id="PF02421">
    <property type="entry name" value="FeoB_N"/>
    <property type="match status" value="1"/>
</dbReference>
<evidence type="ECO:0000256" key="1">
    <source>
        <dbReference type="ARBA" id="ARBA00004429"/>
    </source>
</evidence>
<feature type="binding site" evidence="15">
    <location>
        <position position="24"/>
    </location>
    <ligand>
        <name>Mg(2+)</name>
        <dbReference type="ChEBI" id="CHEBI:18420"/>
        <label>2</label>
    </ligand>
</feature>
<dbReference type="RefSeq" id="WP_127164633.1">
    <property type="nucleotide sequence ID" value="NZ_CP029822.1"/>
</dbReference>
<dbReference type="NCBIfam" id="TIGR00437">
    <property type="entry name" value="feoB"/>
    <property type="match status" value="1"/>
</dbReference>
<keyword evidence="2 16" id="KW-0813">Transport</keyword>
<dbReference type="Pfam" id="PF07670">
    <property type="entry name" value="Gate"/>
    <property type="match status" value="2"/>
</dbReference>
<dbReference type="NCBIfam" id="NF007105">
    <property type="entry name" value="PRK09554.1"/>
    <property type="match status" value="1"/>
</dbReference>
<dbReference type="NCBIfam" id="TIGR00231">
    <property type="entry name" value="small_GTP"/>
    <property type="match status" value="1"/>
</dbReference>
<feature type="binding site" evidence="14">
    <location>
        <begin position="58"/>
        <end position="61"/>
    </location>
    <ligand>
        <name>GTP</name>
        <dbReference type="ChEBI" id="CHEBI:37565"/>
        <label>1</label>
    </ligand>
</feature>
<dbReference type="AlphaFoldDB" id="A0A3Q9JLB7"/>
<dbReference type="KEGG" id="emo:DM558_14855"/>
<dbReference type="InterPro" id="IPR005225">
    <property type="entry name" value="Small_GTP-bd"/>
</dbReference>
<keyword evidence="15" id="KW-0460">Magnesium</keyword>
<keyword evidence="19" id="KW-1185">Reference proteome</keyword>
<dbReference type="InterPro" id="IPR006073">
    <property type="entry name" value="GTP-bd"/>
</dbReference>
<dbReference type="InterPro" id="IPR030389">
    <property type="entry name" value="G_FEOB_dom"/>
</dbReference>
<dbReference type="Pfam" id="PF07664">
    <property type="entry name" value="FeoB_C"/>
    <property type="match status" value="1"/>
</dbReference>
<dbReference type="InterPro" id="IPR003373">
    <property type="entry name" value="Fe2_transport_prot-B"/>
</dbReference>
<reference evidence="19" key="1">
    <citation type="submission" date="2018-06" db="EMBL/GenBank/DDBJ databases">
        <title>Complete genome of Pseudomonas insecticola strain QZS01.</title>
        <authorList>
            <person name="Wang J."/>
            <person name="Su Q."/>
        </authorList>
    </citation>
    <scope>NUCLEOTIDE SEQUENCE [LARGE SCALE GENOMIC DNA]</scope>
    <source>
        <strain evidence="19">QZS01</strain>
    </source>
</reference>
<dbReference type="PROSITE" id="PS51711">
    <property type="entry name" value="G_FEOB"/>
    <property type="match status" value="1"/>
</dbReference>
<keyword evidence="7 14" id="KW-0547">Nucleotide-binding</keyword>
<dbReference type="FunFam" id="3.40.50.300:FF:000426">
    <property type="entry name" value="Ferrous iron transport protein B"/>
    <property type="match status" value="1"/>
</dbReference>
<keyword evidence="15" id="KW-0479">Metal-binding</keyword>
<evidence type="ECO:0000313" key="18">
    <source>
        <dbReference type="EMBL" id="AZS51968.1"/>
    </source>
</evidence>
<keyword evidence="5" id="KW-0997">Cell inner membrane</keyword>
<name>A0A3Q9JLB7_9GAMM</name>
<evidence type="ECO:0000256" key="14">
    <source>
        <dbReference type="PIRSR" id="PIRSR603373-1"/>
    </source>
</evidence>
<feature type="binding site" evidence="15">
    <location>
        <position position="26"/>
    </location>
    <ligand>
        <name>Mg(2+)</name>
        <dbReference type="ChEBI" id="CHEBI:18420"/>
        <label>2</label>
    </ligand>
</feature>
<dbReference type="CDD" id="cd01879">
    <property type="entry name" value="FeoB"/>
    <property type="match status" value="1"/>
</dbReference>
<dbReference type="InterPro" id="IPR041069">
    <property type="entry name" value="FeoB_Cyto"/>
</dbReference>
<feature type="binding site" evidence="15">
    <location>
        <position position="27"/>
    </location>
    <ligand>
        <name>Mg(2+)</name>
        <dbReference type="ChEBI" id="CHEBI:18420"/>
        <label>2</label>
    </ligand>
</feature>
<evidence type="ECO:0000256" key="7">
    <source>
        <dbReference type="ARBA" id="ARBA00022741"/>
    </source>
</evidence>
<keyword evidence="8 16" id="KW-1133">Transmembrane helix</keyword>
<accession>A0A3Q9JLB7</accession>
<evidence type="ECO:0000256" key="6">
    <source>
        <dbReference type="ARBA" id="ARBA00022692"/>
    </source>
</evidence>
<dbReference type="Proteomes" id="UP000273143">
    <property type="component" value="Chromosome"/>
</dbReference>
<evidence type="ECO:0000256" key="11">
    <source>
        <dbReference type="ARBA" id="ARBA00023134"/>
    </source>
</evidence>
<feature type="transmembrane region" description="Helical" evidence="16">
    <location>
        <begin position="284"/>
        <end position="306"/>
    </location>
</feature>
<dbReference type="InterPro" id="IPR011640">
    <property type="entry name" value="Fe2_transport_prot_B_C"/>
</dbReference>
<feature type="binding site" evidence="15">
    <location>
        <position position="23"/>
    </location>
    <ligand>
        <name>Mg(2+)</name>
        <dbReference type="ChEBI" id="CHEBI:18420"/>
        <label>2</label>
    </ligand>
</feature>
<keyword evidence="12 16" id="KW-0472">Membrane</keyword>
<evidence type="ECO:0000256" key="10">
    <source>
        <dbReference type="ARBA" id="ARBA00023065"/>
    </source>
</evidence>
<evidence type="ECO:0000313" key="19">
    <source>
        <dbReference type="Proteomes" id="UP000273143"/>
    </source>
</evidence>
<evidence type="ECO:0000256" key="12">
    <source>
        <dbReference type="ARBA" id="ARBA00023136"/>
    </source>
</evidence>
<evidence type="ECO:0000256" key="8">
    <source>
        <dbReference type="ARBA" id="ARBA00022989"/>
    </source>
</evidence>
<dbReference type="SUPFAM" id="SSF52540">
    <property type="entry name" value="P-loop containing nucleoside triphosphate hydrolases"/>
    <property type="match status" value="1"/>
</dbReference>
<feature type="transmembrane region" description="Helical" evidence="16">
    <location>
        <begin position="675"/>
        <end position="696"/>
    </location>
</feature>
<evidence type="ECO:0000259" key="17">
    <source>
        <dbReference type="PROSITE" id="PS51711"/>
    </source>
</evidence>
<dbReference type="InterPro" id="IPR050860">
    <property type="entry name" value="FeoB_GTPase"/>
</dbReference>
<organism evidence="18 19">
    <name type="scientific">Entomomonas moraniae</name>
    <dbReference type="NCBI Taxonomy" id="2213226"/>
    <lineage>
        <taxon>Bacteria</taxon>
        <taxon>Pseudomonadati</taxon>
        <taxon>Pseudomonadota</taxon>
        <taxon>Gammaproteobacteria</taxon>
        <taxon>Pseudomonadales</taxon>
        <taxon>Pseudomonadaceae</taxon>
        <taxon>Entomomonas</taxon>
    </lineage>
</organism>
<dbReference type="Gene3D" id="3.40.50.300">
    <property type="entry name" value="P-loop containing nucleotide triphosphate hydrolases"/>
    <property type="match status" value="1"/>
</dbReference>
<dbReference type="PRINTS" id="PR00326">
    <property type="entry name" value="GTP1OBG"/>
</dbReference>
<feature type="transmembrane region" description="Helical" evidence="16">
    <location>
        <begin position="349"/>
        <end position="373"/>
    </location>
</feature>
<dbReference type="GO" id="GO:0046872">
    <property type="term" value="F:metal ion binding"/>
    <property type="evidence" value="ECO:0007669"/>
    <property type="project" value="UniProtKB-KW"/>
</dbReference>
<dbReference type="EMBL" id="CP029822">
    <property type="protein sequence ID" value="AZS51968.1"/>
    <property type="molecule type" value="Genomic_DNA"/>
</dbReference>
<evidence type="ECO:0000256" key="5">
    <source>
        <dbReference type="ARBA" id="ARBA00022519"/>
    </source>
</evidence>
<comment type="similarity">
    <text evidence="16">Belongs to the TRAFAC class TrmE-Era-EngA-EngB-Septin-like GTPase superfamily. FeoB GTPase (TC 9.A.8) family.</text>
</comment>
<evidence type="ECO:0000256" key="9">
    <source>
        <dbReference type="ARBA" id="ARBA00023004"/>
    </source>
</evidence>
<feature type="transmembrane region" description="Helical" evidence="16">
    <location>
        <begin position="427"/>
        <end position="453"/>
    </location>
</feature>
<dbReference type="PANTHER" id="PTHR43185">
    <property type="entry name" value="FERROUS IRON TRANSPORT PROTEIN B"/>
    <property type="match status" value="1"/>
</dbReference>
<feature type="binding site" evidence="14">
    <location>
        <begin position="12"/>
        <end position="19"/>
    </location>
    <ligand>
        <name>GTP</name>
        <dbReference type="ChEBI" id="CHEBI:37565"/>
        <label>1</label>
    </ligand>
</feature>
<evidence type="ECO:0000256" key="4">
    <source>
        <dbReference type="ARBA" id="ARBA00022496"/>
    </source>
</evidence>
<keyword evidence="9 16" id="KW-0408">Iron</keyword>
<feature type="binding site" evidence="14">
    <location>
        <begin position="37"/>
        <end position="41"/>
    </location>
    <ligand>
        <name>GTP</name>
        <dbReference type="ChEBI" id="CHEBI:37565"/>
        <label>1</label>
    </ligand>
</feature>
<evidence type="ECO:0000256" key="16">
    <source>
        <dbReference type="RuleBase" id="RU362098"/>
    </source>
</evidence>
<comment type="subcellular location">
    <subcellularLocation>
        <location evidence="1 16">Cell inner membrane</location>
        <topology evidence="1 16">Multi-pass membrane protein</topology>
    </subcellularLocation>
</comment>
<keyword evidence="10" id="KW-0406">Ion transport</keyword>
<keyword evidence="4 16" id="KW-0410">Iron transport</keyword>
<dbReference type="PANTHER" id="PTHR43185:SF1">
    <property type="entry name" value="FE(2+) TRANSPORTER FEOB"/>
    <property type="match status" value="1"/>
</dbReference>
<keyword evidence="3" id="KW-1003">Cell membrane</keyword>
<dbReference type="GO" id="GO:0015093">
    <property type="term" value="F:ferrous iron transmembrane transporter activity"/>
    <property type="evidence" value="ECO:0007669"/>
    <property type="project" value="UniProtKB-UniRule"/>
</dbReference>
<sequence length="772" mass="84284">MGKRKLEVGLVGNPNCGKTTLFNALTGARQQVGNWPGVTVEKKIGFFSFNQTDIELVDLPGTYSLDYFADSTSLDEQVAQKYILSRSADLIINIIDASNLERNLYLTTQLLEMQVPMIVVLNMMDAAKSKGIEIDIEQLSTLLDCSVIPVIASKNQGVGKLKEFLDSTEQFSIPHTLPEYPPLLTSAVEAMQQKLSSLDVHQLNSHWLALKLIEGDASAMQLVDAEQVNVASSVKEDLEAELDEELDIITADARYSFIGRITKATIKRKDQLSRTTSDKIDSIVLNRVLGIPIFLVVMYLMFMFAINLGTAFTDFFDGFFGAIFVDGFNHVLSGIGAPDWVKVIFADGLGGGIQTVSTFIPVITFLFLFLSILEDSGYMARAAFVMDKFMRFIGLPGKSFVPLIVGFGCNVPAVMATRTLETERDRLMTMAMAPFMSCGARLPVYALFAAAFFPVGGQNIVFLLYLIGIGAAILTGLALKKTLLPGESTPFIMELPTYHLPSVKGVAISIWGRLKSFIFRAGSVIVPMVMVLNLLNSIGVDGSFGHQDTKESVLSSIGKNIAPVFSPMGMTQDNWPAAVGIFTGVLAKEAVVGTLNALYEEAASSSKEATDKEDTFDFWGEIRASFQTIPDNIKALSHKLIDPLGLSIAENGETENVSQTVFGSMKELFPNTAAAFAYLLLILLYFPCVAVIGAVTREANLRWAVFIGLWCTGLGYSVSVIFYQLAIFTVSPIHSISWIVGLVIFIVAGLLIMKRYAAKKLQKLTVKVLAQE</sequence>
<evidence type="ECO:0000256" key="3">
    <source>
        <dbReference type="ARBA" id="ARBA00022475"/>
    </source>
</evidence>
<dbReference type="GO" id="GO:0005886">
    <property type="term" value="C:plasma membrane"/>
    <property type="evidence" value="ECO:0007669"/>
    <property type="project" value="UniProtKB-SubCell"/>
</dbReference>
<feature type="domain" description="FeoB-type G" evidence="17">
    <location>
        <begin position="5"/>
        <end position="171"/>
    </location>
</feature>
<feature type="transmembrane region" description="Helical" evidence="16">
    <location>
        <begin position="703"/>
        <end position="723"/>
    </location>
</feature>
<protein>
    <recommendedName>
        <fullName evidence="13 16">Ferrous iron transport protein B</fullName>
    </recommendedName>
</protein>
<dbReference type="Gene3D" id="1.10.287.1770">
    <property type="match status" value="1"/>
</dbReference>
<gene>
    <name evidence="18" type="primary">feoB</name>
    <name evidence="18" type="ORF">DM558_14855</name>
</gene>
<evidence type="ECO:0000256" key="13">
    <source>
        <dbReference type="NCBIfam" id="TIGR00437"/>
    </source>
</evidence>